<dbReference type="EMBL" id="UOFV01000388">
    <property type="protein sequence ID" value="VAX03329.1"/>
    <property type="molecule type" value="Genomic_DNA"/>
</dbReference>
<dbReference type="InterPro" id="IPR005119">
    <property type="entry name" value="LysR_subst-bd"/>
</dbReference>
<dbReference type="SUPFAM" id="SSF53850">
    <property type="entry name" value="Periplasmic binding protein-like II"/>
    <property type="match status" value="1"/>
</dbReference>
<dbReference type="PANTHER" id="PTHR30126:SF4">
    <property type="entry name" value="LYSR FAMILY TRANSCRIPTIONAL REGULATOR"/>
    <property type="match status" value="1"/>
</dbReference>
<dbReference type="PANTHER" id="PTHR30126">
    <property type="entry name" value="HTH-TYPE TRANSCRIPTIONAL REGULATOR"/>
    <property type="match status" value="1"/>
</dbReference>
<keyword evidence="2" id="KW-0805">Transcription regulation</keyword>
<dbReference type="GO" id="GO:0006355">
    <property type="term" value="P:regulation of DNA-templated transcription"/>
    <property type="evidence" value="ECO:0007669"/>
    <property type="project" value="TreeGrafter"/>
</dbReference>
<feature type="domain" description="LysR substrate-binding" evidence="4">
    <location>
        <begin position="32"/>
        <end position="203"/>
    </location>
</feature>
<feature type="non-terminal residue" evidence="5">
    <location>
        <position position="1"/>
    </location>
</feature>
<accession>A0A3B1AC01</accession>
<keyword evidence="3" id="KW-0804">Transcription</keyword>
<reference evidence="5" key="1">
    <citation type="submission" date="2018-06" db="EMBL/GenBank/DDBJ databases">
        <authorList>
            <person name="Zhirakovskaya E."/>
        </authorList>
    </citation>
    <scope>NUCLEOTIDE SEQUENCE</scope>
</reference>
<dbReference type="GO" id="GO:0000976">
    <property type="term" value="F:transcription cis-regulatory region binding"/>
    <property type="evidence" value="ECO:0007669"/>
    <property type="project" value="TreeGrafter"/>
</dbReference>
<evidence type="ECO:0000313" key="5">
    <source>
        <dbReference type="EMBL" id="VAX03329.1"/>
    </source>
</evidence>
<evidence type="ECO:0000256" key="3">
    <source>
        <dbReference type="ARBA" id="ARBA00023163"/>
    </source>
</evidence>
<organism evidence="5">
    <name type="scientific">hydrothermal vent metagenome</name>
    <dbReference type="NCBI Taxonomy" id="652676"/>
    <lineage>
        <taxon>unclassified sequences</taxon>
        <taxon>metagenomes</taxon>
        <taxon>ecological metagenomes</taxon>
    </lineage>
</organism>
<proteinExistence type="inferred from homology"/>
<dbReference type="Pfam" id="PF03466">
    <property type="entry name" value="LysR_substrate"/>
    <property type="match status" value="1"/>
</dbReference>
<dbReference type="AlphaFoldDB" id="A0A3B1AC01"/>
<comment type="similarity">
    <text evidence="1">Belongs to the LysR transcriptional regulatory family.</text>
</comment>
<evidence type="ECO:0000256" key="1">
    <source>
        <dbReference type="ARBA" id="ARBA00009437"/>
    </source>
</evidence>
<protein>
    <submittedName>
        <fullName evidence="5">Transcriptional regulator, LysR family</fullName>
    </submittedName>
</protein>
<dbReference type="Gene3D" id="3.40.190.290">
    <property type="match status" value="1"/>
</dbReference>
<gene>
    <name evidence="5" type="ORF">MNBD_GAMMA19-1781</name>
</gene>
<evidence type="ECO:0000259" key="4">
    <source>
        <dbReference type="Pfam" id="PF03466"/>
    </source>
</evidence>
<name>A0A3B1AC01_9ZZZZ</name>
<sequence length="214" mass="23123">ANNLLSLVAEFYDEHTLAKTDDPAAQSVVQNKGTQLRLQQEVLGGTWDALVSNRADLVIGATGDAPAGAGYSHFSLNECTMVFVVPPGHPLATAEEPVGSTDILKYRAVAIADSSRHLPPRSSGLLTGQEVLTVPDMASKLEAHIQGLGIGYLPLFWAQAAIDARQLVVKSVGATPNRAIQQIAWRSDNQGKALKWFVEKLRQPVVQQRLLRCH</sequence>
<evidence type="ECO:0000256" key="2">
    <source>
        <dbReference type="ARBA" id="ARBA00023015"/>
    </source>
</evidence>